<gene>
    <name evidence="3" type="ORF">niasHT_039520</name>
</gene>
<evidence type="ECO:0000256" key="2">
    <source>
        <dbReference type="SAM" id="Phobius"/>
    </source>
</evidence>
<dbReference type="EMBL" id="JBICBT010001303">
    <property type="protein sequence ID" value="KAL3073966.1"/>
    <property type="molecule type" value="Genomic_DNA"/>
</dbReference>
<keyword evidence="4" id="KW-1185">Reference proteome</keyword>
<keyword evidence="2" id="KW-1133">Transmembrane helix</keyword>
<feature type="transmembrane region" description="Helical" evidence="2">
    <location>
        <begin position="83"/>
        <end position="106"/>
    </location>
</feature>
<feature type="compositionally biased region" description="Pro residues" evidence="1">
    <location>
        <begin position="264"/>
        <end position="274"/>
    </location>
</feature>
<proteinExistence type="predicted"/>
<feature type="region of interest" description="Disordered" evidence="1">
    <location>
        <begin position="257"/>
        <end position="283"/>
    </location>
</feature>
<feature type="region of interest" description="Disordered" evidence="1">
    <location>
        <begin position="456"/>
        <end position="476"/>
    </location>
</feature>
<feature type="compositionally biased region" description="Polar residues" evidence="1">
    <location>
        <begin position="456"/>
        <end position="468"/>
    </location>
</feature>
<name>A0ABD2I482_9BILA</name>
<evidence type="ECO:0000256" key="1">
    <source>
        <dbReference type="SAM" id="MobiDB-lite"/>
    </source>
</evidence>
<organism evidence="3 4">
    <name type="scientific">Heterodera trifolii</name>
    <dbReference type="NCBI Taxonomy" id="157864"/>
    <lineage>
        <taxon>Eukaryota</taxon>
        <taxon>Metazoa</taxon>
        <taxon>Ecdysozoa</taxon>
        <taxon>Nematoda</taxon>
        <taxon>Chromadorea</taxon>
        <taxon>Rhabditida</taxon>
        <taxon>Tylenchina</taxon>
        <taxon>Tylenchomorpha</taxon>
        <taxon>Tylenchoidea</taxon>
        <taxon>Heteroderidae</taxon>
        <taxon>Heteroderinae</taxon>
        <taxon>Heterodera</taxon>
    </lineage>
</organism>
<protein>
    <submittedName>
        <fullName evidence="3">Uncharacterized protein</fullName>
    </submittedName>
</protein>
<keyword evidence="2" id="KW-0812">Transmembrane</keyword>
<comment type="caution">
    <text evidence="3">The sequence shown here is derived from an EMBL/GenBank/DDBJ whole genome shotgun (WGS) entry which is preliminary data.</text>
</comment>
<accession>A0ABD2I482</accession>
<feature type="region of interest" description="Disordered" evidence="1">
    <location>
        <begin position="389"/>
        <end position="409"/>
    </location>
</feature>
<sequence>MSLSTFRHPTNLTWIVEEGCKCLRADAVCIRPEDYTKPIECLNAAHVGSFAEHLLAEPCRDINMTDLLLQINNNNNNNDKGSVSGLIVVFFLFILVTQFCIFWLLFVRGQVRTRRPHRRQRAHQELPPEGAGRPLTVFCPVPRSPAVPHGDERAMRRSQRVGLEKVSTSGQLETIDEAVEVFDILGKCRECKATECEVEWCITKEGVTIWCTRFKISPRFVPFDVIYDLPGYTFFKIRNKGRVFNVDHGFRSNACTQTPTPVYHLPPPPPPPQLPKRKHTDQHASKEFFESVSAATTGLDIPHKQTKQADGVAFFEAASAATMGIETDQLKPKPKPRQHQQADASHFFSSISAATMGMETDQLKPKPKPRQHQQADAAHFFSSISAATTGMEPEKDKPKSNKKQQLHSDASEFAASLSAATTGLDLSQTAVVPKAQQKKSDASGFFSAVSAATMGMTNEQQKEQQMVTQKEKQQTDEEILDEFLESVSAATTNLDFSQKGKSKKKVKKEMEDEETTAIASITRKH</sequence>
<feature type="region of interest" description="Disordered" evidence="1">
    <location>
        <begin position="491"/>
        <end position="525"/>
    </location>
</feature>
<dbReference type="Proteomes" id="UP001620626">
    <property type="component" value="Unassembled WGS sequence"/>
</dbReference>
<dbReference type="AlphaFoldDB" id="A0ABD2I482"/>
<keyword evidence="2" id="KW-0472">Membrane</keyword>
<reference evidence="3 4" key="1">
    <citation type="submission" date="2024-10" db="EMBL/GenBank/DDBJ databases">
        <authorList>
            <person name="Kim D."/>
        </authorList>
    </citation>
    <scope>NUCLEOTIDE SEQUENCE [LARGE SCALE GENOMIC DNA]</scope>
    <source>
        <strain evidence="3">BH-2024</strain>
    </source>
</reference>
<evidence type="ECO:0000313" key="3">
    <source>
        <dbReference type="EMBL" id="KAL3073966.1"/>
    </source>
</evidence>
<evidence type="ECO:0000313" key="4">
    <source>
        <dbReference type="Proteomes" id="UP001620626"/>
    </source>
</evidence>